<dbReference type="PANTHER" id="PTHR15696">
    <property type="entry name" value="SMG-7 SUPPRESSOR WITH MORPHOLOGICAL EFFECT ON GENITALIA PROTEIN 7"/>
    <property type="match status" value="1"/>
</dbReference>
<dbReference type="VEuPathDB" id="FungiDB:CPAG_03301"/>
<dbReference type="EMBL" id="DS268110">
    <property type="protein sequence ID" value="KMM66965.1"/>
    <property type="molecule type" value="Genomic_DNA"/>
</dbReference>
<dbReference type="GO" id="GO:0070034">
    <property type="term" value="F:telomerase RNA binding"/>
    <property type="evidence" value="ECO:0007669"/>
    <property type="project" value="TreeGrafter"/>
</dbReference>
<dbReference type="GO" id="GO:0005697">
    <property type="term" value="C:telomerase holoenzyme complex"/>
    <property type="evidence" value="ECO:0007669"/>
    <property type="project" value="TreeGrafter"/>
</dbReference>
<dbReference type="Proteomes" id="UP000054567">
    <property type="component" value="Unassembled WGS sequence"/>
</dbReference>
<feature type="compositionally biased region" description="Low complexity" evidence="1">
    <location>
        <begin position="82"/>
        <end position="93"/>
    </location>
</feature>
<dbReference type="InterPro" id="IPR045153">
    <property type="entry name" value="Est1/Ebs1-like"/>
</dbReference>
<dbReference type="AlphaFoldDB" id="A0A0J6FCE7"/>
<dbReference type="FunFam" id="1.25.40.10:FF:000202">
    <property type="entry name" value="Unplaced genomic scaffold supercont1.7, whole genome shotgun sequence"/>
    <property type="match status" value="1"/>
</dbReference>
<evidence type="ECO:0000259" key="2">
    <source>
        <dbReference type="Pfam" id="PF10373"/>
    </source>
</evidence>
<gene>
    <name evidence="3" type="ORF">CPAG_03301</name>
</gene>
<evidence type="ECO:0000313" key="3">
    <source>
        <dbReference type="EMBL" id="KMM66965.1"/>
    </source>
</evidence>
<protein>
    <recommendedName>
        <fullName evidence="2">DNA/RNA-binding domain-containing protein</fullName>
    </recommendedName>
</protein>
<reference evidence="4" key="2">
    <citation type="journal article" date="2009" name="Genome Res.">
        <title>Comparative genomic analyses of the human fungal pathogens Coccidioides and their relatives.</title>
        <authorList>
            <person name="Sharpton T.J."/>
            <person name="Stajich J.E."/>
            <person name="Rounsley S.D."/>
            <person name="Gardner M.J."/>
            <person name="Wortman J.R."/>
            <person name="Jordar V.S."/>
            <person name="Maiti R."/>
            <person name="Kodira C.D."/>
            <person name="Neafsey D.E."/>
            <person name="Zeng Q."/>
            <person name="Hung C.-Y."/>
            <person name="McMahan C."/>
            <person name="Muszewska A."/>
            <person name="Grynberg M."/>
            <person name="Mandel M.A."/>
            <person name="Kellner E.M."/>
            <person name="Barker B.M."/>
            <person name="Galgiani J.N."/>
            <person name="Orbach M.J."/>
            <person name="Kirkland T.N."/>
            <person name="Cole G.T."/>
            <person name="Henn M.R."/>
            <person name="Birren B.W."/>
            <person name="Taylor J.W."/>
        </authorList>
    </citation>
    <scope>NUCLEOTIDE SEQUENCE [LARGE SCALE GENOMIC DNA]</scope>
    <source>
        <strain evidence="4">RMSCC 3488</strain>
    </source>
</reference>
<dbReference type="InterPro" id="IPR018834">
    <property type="entry name" value="DNA/RNA-bd_Est1-type"/>
</dbReference>
<reference evidence="3 4" key="1">
    <citation type="submission" date="2007-06" db="EMBL/GenBank/DDBJ databases">
        <title>The Genome Sequence of Coccidioides posadasii RMSCC_3488.</title>
        <authorList>
            <consortium name="Coccidioides Genome Resources Consortium"/>
            <consortium name="The Broad Institute Genome Sequencing Platform"/>
            <person name="Henn M.R."/>
            <person name="Sykes S."/>
            <person name="Young S."/>
            <person name="Jaffe D."/>
            <person name="Berlin A."/>
            <person name="Alvarez P."/>
            <person name="Butler J."/>
            <person name="Gnerre S."/>
            <person name="Grabherr M."/>
            <person name="Mauceli E."/>
            <person name="Brockman W."/>
            <person name="Kodira C."/>
            <person name="Alvarado L."/>
            <person name="Zeng Q."/>
            <person name="Crawford M."/>
            <person name="Antoine C."/>
            <person name="Devon K."/>
            <person name="Galgiani J."/>
            <person name="Orsborn K."/>
            <person name="Lewis M.L."/>
            <person name="Nusbaum C."/>
            <person name="Galagan J."/>
            <person name="Birren B."/>
        </authorList>
    </citation>
    <scope>NUCLEOTIDE SEQUENCE [LARGE SCALE GENOMIC DNA]</scope>
    <source>
        <strain evidence="3 4">RMSCC 3488</strain>
    </source>
</reference>
<reference evidence="4" key="3">
    <citation type="journal article" date="2010" name="Genome Res.">
        <title>Population genomic sequencing of Coccidioides fungi reveals recent hybridization and transposon control.</title>
        <authorList>
            <person name="Neafsey D.E."/>
            <person name="Barker B.M."/>
            <person name="Sharpton T.J."/>
            <person name="Stajich J.E."/>
            <person name="Park D.J."/>
            <person name="Whiston E."/>
            <person name="Hung C.-Y."/>
            <person name="McMahan C."/>
            <person name="White J."/>
            <person name="Sykes S."/>
            <person name="Heiman D."/>
            <person name="Young S."/>
            <person name="Zeng Q."/>
            <person name="Abouelleil A."/>
            <person name="Aftuck L."/>
            <person name="Bessette D."/>
            <person name="Brown A."/>
            <person name="FitzGerald M."/>
            <person name="Lui A."/>
            <person name="Macdonald J.P."/>
            <person name="Priest M."/>
            <person name="Orbach M.J."/>
            <person name="Galgiani J.N."/>
            <person name="Kirkland T.N."/>
            <person name="Cole G.T."/>
            <person name="Birren B.W."/>
            <person name="Henn M.R."/>
            <person name="Taylor J.W."/>
            <person name="Rounsley S.D."/>
        </authorList>
    </citation>
    <scope>NUCLEOTIDE SEQUENCE [LARGE SCALE GENOMIC DNA]</scope>
    <source>
        <strain evidence="4">RMSCC 3488</strain>
    </source>
</reference>
<evidence type="ECO:0000313" key="4">
    <source>
        <dbReference type="Proteomes" id="UP000054567"/>
    </source>
</evidence>
<organism evidence="3 4">
    <name type="scientific">Coccidioides posadasii RMSCC 3488</name>
    <dbReference type="NCBI Taxonomy" id="454284"/>
    <lineage>
        <taxon>Eukaryota</taxon>
        <taxon>Fungi</taxon>
        <taxon>Dikarya</taxon>
        <taxon>Ascomycota</taxon>
        <taxon>Pezizomycotina</taxon>
        <taxon>Eurotiomycetes</taxon>
        <taxon>Eurotiomycetidae</taxon>
        <taxon>Onygenales</taxon>
        <taxon>Onygenaceae</taxon>
        <taxon>Coccidioides</taxon>
    </lineage>
</organism>
<dbReference type="GO" id="GO:0000184">
    <property type="term" value="P:nuclear-transcribed mRNA catabolic process, nonsense-mediated decay"/>
    <property type="evidence" value="ECO:0007669"/>
    <property type="project" value="TreeGrafter"/>
</dbReference>
<feature type="region of interest" description="Disordered" evidence="1">
    <location>
        <begin position="1"/>
        <end position="108"/>
    </location>
</feature>
<dbReference type="GO" id="GO:0042162">
    <property type="term" value="F:telomeric DNA binding"/>
    <property type="evidence" value="ECO:0007669"/>
    <property type="project" value="TreeGrafter"/>
</dbReference>
<evidence type="ECO:0000256" key="1">
    <source>
        <dbReference type="SAM" id="MobiDB-lite"/>
    </source>
</evidence>
<proteinExistence type="predicted"/>
<sequence>MSSPATTAAALCTESRKSHVAPEADYLSADATSSASPEQRSVVNHRAEPYSSASPPETPRLEDLQLRDRSLTPGKSRKRQLPQESAAAASAPIRPRPQPNVFTPNYDDGTHRVFAGARKHTAYDFDSPVASMSVLEKRSKPTNEIPVNKLTLQPETRQITEEQLINEVRTIYAGLVLVERKCVEIDRQQANNPSTLTNEQWQALTALHRTLLHEHHDFFLASQHPSASPALQRLASRYAMPARMWRHAIHSFLELLRHRLPEVLDHMLAFIYTAYSMMALLLESVPSFEDTWIECLGDLARYKMAVEESDLRDREVWAGVARYWYNKAADKSPMVGRIQHHLAVLARPNILLQLFFYSKSLICVHPFPNTKDSILLLFSPCLEQKEPLHHPPLMLSFVRAHGVLFNKQSILSFLEYGYEFISFLETQIGRVGSKWREQGIYFASANFVSLFEYDLGSFIGKAFVETTNSPVNISEVKDSYYTQHSTPASKLSLHPVSHSGHFQTSVEVISYASCFAFHTLALVLKHIGDKNVLPHVHVSLAFLWSLALVPEAMSYAQSEIPWQALVTFLNTLNTQGLNESRLKSQSFPMPESGMKCHLPEDFSMRGLIWSQLYYPPGFFNFSTLEDDEERSLEPPSITAPRTERCLWIGHRLASLDIWISFNEQQKKFIVKDFALELENYAQGPALFDEAGRFFSERERVETKCEKKDNDMHMMDIGPVQMADHDPRSVDGT</sequence>
<dbReference type="PANTHER" id="PTHR15696:SF0">
    <property type="entry name" value="TELOMERASE-BINDING PROTEIN EST1A"/>
    <property type="match status" value="1"/>
</dbReference>
<feature type="compositionally biased region" description="Basic and acidic residues" evidence="1">
    <location>
        <begin position="59"/>
        <end position="70"/>
    </location>
</feature>
<dbReference type="Pfam" id="PF10373">
    <property type="entry name" value="EST1_DNA_bind"/>
    <property type="match status" value="1"/>
</dbReference>
<dbReference type="Gene3D" id="1.25.40.10">
    <property type="entry name" value="Tetratricopeptide repeat domain"/>
    <property type="match status" value="1"/>
</dbReference>
<dbReference type="OrthoDB" id="4180531at2759"/>
<dbReference type="InterPro" id="IPR011990">
    <property type="entry name" value="TPR-like_helical_dom_sf"/>
</dbReference>
<dbReference type="SUPFAM" id="SSF48452">
    <property type="entry name" value="TPR-like"/>
    <property type="match status" value="1"/>
</dbReference>
<accession>A0A0J6FCE7</accession>
<feature type="domain" description="DNA/RNA-binding" evidence="2">
    <location>
        <begin position="321"/>
        <end position="607"/>
    </location>
</feature>
<feature type="compositionally biased region" description="Polar residues" evidence="1">
    <location>
        <begin position="30"/>
        <end position="42"/>
    </location>
</feature>
<name>A0A0J6FCE7_COCPO</name>